<dbReference type="PRINTS" id="PR00081">
    <property type="entry name" value="GDHRDH"/>
</dbReference>
<evidence type="ECO:0000313" key="6">
    <source>
        <dbReference type="Proteomes" id="UP000579153"/>
    </source>
</evidence>
<feature type="domain" description="Ketoreductase" evidence="4">
    <location>
        <begin position="59"/>
        <end position="240"/>
    </location>
</feature>
<dbReference type="PANTHER" id="PTHR24321:SF11">
    <property type="entry name" value="BLR0893 PROTEIN"/>
    <property type="match status" value="1"/>
</dbReference>
<dbReference type="InterPro" id="IPR036291">
    <property type="entry name" value="NAD(P)-bd_dom_sf"/>
</dbReference>
<accession>A0A7W9GIL4</accession>
<dbReference type="PANTHER" id="PTHR24321">
    <property type="entry name" value="DEHYDROGENASES, SHORT CHAIN"/>
    <property type="match status" value="1"/>
</dbReference>
<reference evidence="5 6" key="1">
    <citation type="submission" date="2020-08" db="EMBL/GenBank/DDBJ databases">
        <title>Sequencing the genomes of 1000 actinobacteria strains.</title>
        <authorList>
            <person name="Klenk H.-P."/>
        </authorList>
    </citation>
    <scope>NUCLEOTIDE SEQUENCE [LARGE SCALE GENOMIC DNA]</scope>
    <source>
        <strain evidence="5 6">DSM 45507</strain>
    </source>
</reference>
<dbReference type="SMART" id="SM00822">
    <property type="entry name" value="PKS_KR"/>
    <property type="match status" value="1"/>
</dbReference>
<gene>
    <name evidence="5" type="ORF">HD596_011275</name>
</gene>
<sequence>MTEQPQPSRRAILTSGATGAVALATGIAADAAAPASANTQNPPAPSTGRADPRGRFADKVVLITGATSGIGQATAYEMARQGAHVFFCGRREELGRRHEREIRRFGGEATYMRADVSKEDDVRAFVSECVRRYGRVDIAFNNAGIESPKAAPLHQQTLSDFEQVWRTNAAGVFLAMKYEIPHMLRQKAGVIVNTASISAEVGFATISPYNASKHAVASLTKVAALEYADKNLRINALAPGAVDTPMLERAAKAFGVTYEQIAQDYPIKRIVQPQEMARVVMWLASDDATAVLGTDIDASGGYLTG</sequence>
<evidence type="ECO:0000256" key="2">
    <source>
        <dbReference type="ARBA" id="ARBA00023002"/>
    </source>
</evidence>
<protein>
    <submittedName>
        <fullName evidence="5">NAD(P)-dependent dehydrogenase (Short-subunit alcohol dehydrogenase family)</fullName>
    </submittedName>
</protein>
<comment type="caution">
    <text evidence="5">The sequence shown here is derived from an EMBL/GenBank/DDBJ whole genome shotgun (WGS) entry which is preliminary data.</text>
</comment>
<dbReference type="InterPro" id="IPR006311">
    <property type="entry name" value="TAT_signal"/>
</dbReference>
<dbReference type="Proteomes" id="UP000579153">
    <property type="component" value="Unassembled WGS sequence"/>
</dbReference>
<proteinExistence type="inferred from homology"/>
<dbReference type="CDD" id="cd05233">
    <property type="entry name" value="SDR_c"/>
    <property type="match status" value="1"/>
</dbReference>
<dbReference type="FunFam" id="3.40.50.720:FF:000084">
    <property type="entry name" value="Short-chain dehydrogenase reductase"/>
    <property type="match status" value="1"/>
</dbReference>
<dbReference type="InterPro" id="IPR057326">
    <property type="entry name" value="KR_dom"/>
</dbReference>
<keyword evidence="2" id="KW-0560">Oxidoreductase</keyword>
<evidence type="ECO:0000259" key="4">
    <source>
        <dbReference type="SMART" id="SM00822"/>
    </source>
</evidence>
<dbReference type="InterPro" id="IPR020904">
    <property type="entry name" value="Sc_DH/Rdtase_CS"/>
</dbReference>
<dbReference type="PROSITE" id="PS51318">
    <property type="entry name" value="TAT"/>
    <property type="match status" value="1"/>
</dbReference>
<dbReference type="PRINTS" id="PR00080">
    <property type="entry name" value="SDRFAMILY"/>
</dbReference>
<dbReference type="Pfam" id="PF13561">
    <property type="entry name" value="adh_short_C2"/>
    <property type="match status" value="1"/>
</dbReference>
<name>A0A7W9GIL4_9ACTN</name>
<dbReference type="AlphaFoldDB" id="A0A7W9GIL4"/>
<dbReference type="InterPro" id="IPR002347">
    <property type="entry name" value="SDR_fam"/>
</dbReference>
<evidence type="ECO:0000256" key="3">
    <source>
        <dbReference type="SAM" id="MobiDB-lite"/>
    </source>
</evidence>
<dbReference type="EMBL" id="JACHMB010000001">
    <property type="protein sequence ID" value="MBB5784519.1"/>
    <property type="molecule type" value="Genomic_DNA"/>
</dbReference>
<feature type="region of interest" description="Disordered" evidence="3">
    <location>
        <begin position="33"/>
        <end position="53"/>
    </location>
</feature>
<comment type="similarity">
    <text evidence="1">Belongs to the short-chain dehydrogenases/reductases (SDR) family.</text>
</comment>
<dbReference type="PROSITE" id="PS00061">
    <property type="entry name" value="ADH_SHORT"/>
    <property type="match status" value="1"/>
</dbReference>
<dbReference type="RefSeq" id="WP_185077458.1">
    <property type="nucleotide sequence ID" value="NZ_JACHMB010000001.1"/>
</dbReference>
<dbReference type="NCBIfam" id="NF005559">
    <property type="entry name" value="PRK07231.1"/>
    <property type="match status" value="1"/>
</dbReference>
<keyword evidence="6" id="KW-1185">Reference proteome</keyword>
<evidence type="ECO:0000256" key="1">
    <source>
        <dbReference type="ARBA" id="ARBA00006484"/>
    </source>
</evidence>
<organism evidence="5 6">
    <name type="scientific">Nonomuraea jabiensis</name>
    <dbReference type="NCBI Taxonomy" id="882448"/>
    <lineage>
        <taxon>Bacteria</taxon>
        <taxon>Bacillati</taxon>
        <taxon>Actinomycetota</taxon>
        <taxon>Actinomycetes</taxon>
        <taxon>Streptosporangiales</taxon>
        <taxon>Streptosporangiaceae</taxon>
        <taxon>Nonomuraea</taxon>
    </lineage>
</organism>
<dbReference type="GO" id="GO:0016491">
    <property type="term" value="F:oxidoreductase activity"/>
    <property type="evidence" value="ECO:0007669"/>
    <property type="project" value="UniProtKB-KW"/>
</dbReference>
<dbReference type="SUPFAM" id="SSF51735">
    <property type="entry name" value="NAD(P)-binding Rossmann-fold domains"/>
    <property type="match status" value="1"/>
</dbReference>
<dbReference type="Gene3D" id="3.40.50.720">
    <property type="entry name" value="NAD(P)-binding Rossmann-like Domain"/>
    <property type="match status" value="1"/>
</dbReference>
<evidence type="ECO:0000313" key="5">
    <source>
        <dbReference type="EMBL" id="MBB5784519.1"/>
    </source>
</evidence>